<dbReference type="EMBL" id="HG917869">
    <property type="protein sequence ID" value="CDM70472.1"/>
    <property type="molecule type" value="Genomic_DNA"/>
</dbReference>
<dbReference type="SMART" id="SM00728">
    <property type="entry name" value="ChW"/>
    <property type="match status" value="6"/>
</dbReference>
<sequence>MRKKLIIIMASFTLICTMLVSGIYVNGAENLQDILSTRQIIDDSEYTSLDNPYRGISSSSNNPYIWNQWALKNYKYNGIDINIETAWDITKGSEDVVVAVIDLGVDYNHEDLKNNIWTNKDEIPDNGIDDDNNGYIDDIHGWNYISDSNDVMDGHGHGTHVSGIIAAEDNDKGIVGAAPNVKIMPLKVGSNDGTIYLNSVEKAIEYGLSKGVKIFNCSFEGSEVSEREYEIIKNADALFLCAAGNKSLDNDKNSVLPANYNDLPNVISVMSIDEEGNKSDNSNYGKTKVDIAAPGTFIYSTVPEKYKYISGTSMATGYVSAVAALALSVNPTLTASELKNLILDNAKPLSSLTDLNTTGGMLDAGNVVEAAAREKSEKLQNNELFNYEDIDVHYSGYINGKKTSSKTNGEIIGTVGESTPLEAVKISLDPDIKDVSIEYRIYNKGIGWSSWIKNNKIAGIKNKSKQAEAIEIRLTGKNANKYSVKYQGHIQNYGWIPWVKDGEQCGDIDNDLRLEALKIKVVPKIPPNIIYESHIQNLGWIDPVKNGLISGTTGQSLRLEAIKIKLENNAGYDNDLGIEYRVHSENIGWGPWVKNDEIAGTTGQSLRGEAIEIRLTGKDADDYTVKYQGHMQDIGWGSWVSDGELCGTVGESRRLEAVKISISLK</sequence>
<dbReference type="InterPro" id="IPR000209">
    <property type="entry name" value="Peptidase_S8/S53_dom"/>
</dbReference>
<dbReference type="KEGG" id="clt:CM240_3355"/>
<dbReference type="eggNOG" id="COG3227">
    <property type="taxonomic scope" value="Bacteria"/>
</dbReference>
<dbReference type="PROSITE" id="PS00137">
    <property type="entry name" value="SUBTILASE_HIS"/>
    <property type="match status" value="1"/>
</dbReference>
<keyword evidence="3 6" id="KW-0378">Hydrolase</keyword>
<feature type="active site" description="Charge relay system" evidence="5 6">
    <location>
        <position position="313"/>
    </location>
</feature>
<evidence type="ECO:0000256" key="5">
    <source>
        <dbReference type="PIRSR" id="PIRSR615500-1"/>
    </source>
</evidence>
<comment type="similarity">
    <text evidence="1 6">Belongs to the peptidase S8 family.</text>
</comment>
<dbReference type="STRING" id="1216932.CM240_3355"/>
<dbReference type="InterPro" id="IPR015500">
    <property type="entry name" value="Peptidase_S8_subtilisin-rel"/>
</dbReference>
<dbReference type="PROSITE" id="PS51892">
    <property type="entry name" value="SUBTILASE"/>
    <property type="match status" value="1"/>
</dbReference>
<keyword evidence="9" id="KW-1185">Reference proteome</keyword>
<dbReference type="PRINTS" id="PR00723">
    <property type="entry name" value="SUBTILISIN"/>
</dbReference>
<dbReference type="Pfam" id="PF00082">
    <property type="entry name" value="Peptidase_S8"/>
    <property type="match status" value="1"/>
</dbReference>
<organism evidence="8 9">
    <name type="scientific">Clostridium bornimense</name>
    <dbReference type="NCBI Taxonomy" id="1216932"/>
    <lineage>
        <taxon>Bacteria</taxon>
        <taxon>Bacillati</taxon>
        <taxon>Bacillota</taxon>
        <taxon>Clostridia</taxon>
        <taxon>Eubacteriales</taxon>
        <taxon>Clostridiaceae</taxon>
        <taxon>Clostridium</taxon>
    </lineage>
</organism>
<accession>W6S7U4</accession>
<dbReference type="PANTHER" id="PTHR43399:SF4">
    <property type="entry name" value="CELL WALL-ASSOCIATED PROTEASE"/>
    <property type="match status" value="1"/>
</dbReference>
<evidence type="ECO:0000256" key="6">
    <source>
        <dbReference type="PROSITE-ProRule" id="PRU01240"/>
    </source>
</evidence>
<gene>
    <name evidence="8" type="ORF">CM240_3355</name>
</gene>
<dbReference type="Proteomes" id="UP000019426">
    <property type="component" value="Chromosome M2/40_rep2"/>
</dbReference>
<evidence type="ECO:0000259" key="7">
    <source>
        <dbReference type="Pfam" id="PF00082"/>
    </source>
</evidence>
<evidence type="ECO:0000313" key="9">
    <source>
        <dbReference type="Proteomes" id="UP000019426"/>
    </source>
</evidence>
<dbReference type="MEROPS" id="S08.020"/>
<reference evidence="8 9" key="1">
    <citation type="submission" date="2013-11" db="EMBL/GenBank/DDBJ databases">
        <title>Complete genome sequence of Clostridum sp. M2/40.</title>
        <authorList>
            <person name="Wibberg D."/>
            <person name="Puehler A."/>
            <person name="Schlueter A."/>
        </authorList>
    </citation>
    <scope>NUCLEOTIDE SEQUENCE [LARGE SCALE GENOMIC DNA]</scope>
    <source>
        <strain evidence="9">M2/40</strain>
    </source>
</reference>
<dbReference type="InterPro" id="IPR036852">
    <property type="entry name" value="Peptidase_S8/S53_dom_sf"/>
</dbReference>
<evidence type="ECO:0000313" key="8">
    <source>
        <dbReference type="EMBL" id="CDM70472.1"/>
    </source>
</evidence>
<dbReference type="InterPro" id="IPR022398">
    <property type="entry name" value="Peptidase_S8_His-AS"/>
</dbReference>
<dbReference type="GO" id="GO:0006508">
    <property type="term" value="P:proteolysis"/>
    <property type="evidence" value="ECO:0007669"/>
    <property type="project" value="UniProtKB-KW"/>
</dbReference>
<evidence type="ECO:0000256" key="2">
    <source>
        <dbReference type="ARBA" id="ARBA00022670"/>
    </source>
</evidence>
<protein>
    <recommendedName>
        <fullName evidence="7">Peptidase S8/S53 domain-containing protein</fullName>
    </recommendedName>
</protein>
<keyword evidence="4 6" id="KW-0720">Serine protease</keyword>
<feature type="active site" description="Charge relay system" evidence="5 6">
    <location>
        <position position="157"/>
    </location>
</feature>
<name>W6S7U4_9CLOT</name>
<keyword evidence="2 6" id="KW-0645">Protease</keyword>
<dbReference type="OrthoDB" id="9798386at2"/>
<evidence type="ECO:0000256" key="1">
    <source>
        <dbReference type="ARBA" id="ARBA00011073"/>
    </source>
</evidence>
<dbReference type="Gene3D" id="3.40.50.200">
    <property type="entry name" value="Peptidase S8/S53 domain"/>
    <property type="match status" value="1"/>
</dbReference>
<dbReference type="InterPro" id="IPR034204">
    <property type="entry name" value="PfSUB1-like_cat_dom"/>
</dbReference>
<proteinExistence type="inferred from homology"/>
<dbReference type="eggNOG" id="COG1404">
    <property type="taxonomic scope" value="Bacteria"/>
</dbReference>
<feature type="active site" description="Charge relay system" evidence="5 6">
    <location>
        <position position="102"/>
    </location>
</feature>
<dbReference type="AlphaFoldDB" id="W6S7U4"/>
<dbReference type="CDD" id="cd07473">
    <property type="entry name" value="Peptidases_S8_Subtilisin_like"/>
    <property type="match status" value="1"/>
</dbReference>
<evidence type="ECO:0000256" key="4">
    <source>
        <dbReference type="ARBA" id="ARBA00022825"/>
    </source>
</evidence>
<dbReference type="PANTHER" id="PTHR43399">
    <property type="entry name" value="SUBTILISIN-RELATED"/>
    <property type="match status" value="1"/>
</dbReference>
<evidence type="ECO:0000256" key="3">
    <source>
        <dbReference type="ARBA" id="ARBA00022801"/>
    </source>
</evidence>
<dbReference type="SUPFAM" id="SSF52743">
    <property type="entry name" value="Subtilisin-like"/>
    <property type="match status" value="1"/>
</dbReference>
<dbReference type="PATRIC" id="fig|1216932.3.peg.3329"/>
<dbReference type="Pfam" id="PF07538">
    <property type="entry name" value="ChW"/>
    <property type="match status" value="6"/>
</dbReference>
<dbReference type="RefSeq" id="WP_051483929.1">
    <property type="nucleotide sequence ID" value="NZ_HG917869.1"/>
</dbReference>
<dbReference type="InterPro" id="IPR006637">
    <property type="entry name" value="ChW"/>
</dbReference>
<dbReference type="HOGENOM" id="CLU_413692_0_0_9"/>
<feature type="domain" description="Peptidase S8/S53" evidence="7">
    <location>
        <begin position="94"/>
        <end position="353"/>
    </location>
</feature>
<dbReference type="GO" id="GO:0004252">
    <property type="term" value="F:serine-type endopeptidase activity"/>
    <property type="evidence" value="ECO:0007669"/>
    <property type="project" value="UniProtKB-UniRule"/>
</dbReference>
<dbReference type="InterPro" id="IPR051048">
    <property type="entry name" value="Peptidase_S8/S53_subtilisin"/>
</dbReference>